<dbReference type="CDD" id="cd03255">
    <property type="entry name" value="ABC_MJ0796_LolCDE_FtsE"/>
    <property type="match status" value="1"/>
</dbReference>
<evidence type="ECO:0000256" key="7">
    <source>
        <dbReference type="ARBA" id="ARBA00023136"/>
    </source>
</evidence>
<evidence type="ECO:0000256" key="3">
    <source>
        <dbReference type="ARBA" id="ARBA00022475"/>
    </source>
</evidence>
<sequence>MSSLLEVKNLYKSYGEAAAKVEVLKGIDLTVEPGDTIALVGPSGAGKSTLLHIMGTIDRPTSGEVLFDGQPVFALGDQPLAAFRNRSIGFVFQFHHLLPEFSALENVMMPLLIGGEKRSKVEGRARELLSDVGLAHRVTHRPGELSGGEQQRVAIARALVRQPRLLLADEPTGNLDMKTSHEVHELLYSIQRSTGISLVIVTHNEQLAAGMNRTIRVVDGKILE</sequence>
<name>A0A6S6M486_9BACT</name>
<evidence type="ECO:0000256" key="5">
    <source>
        <dbReference type="ARBA" id="ARBA00022840"/>
    </source>
</evidence>
<keyword evidence="3" id="KW-1003">Cell membrane</keyword>
<dbReference type="EMBL" id="AP023213">
    <property type="protein sequence ID" value="BCG48543.1"/>
    <property type="molecule type" value="Genomic_DNA"/>
</dbReference>
<dbReference type="GO" id="GO:0022857">
    <property type="term" value="F:transmembrane transporter activity"/>
    <property type="evidence" value="ECO:0007669"/>
    <property type="project" value="TreeGrafter"/>
</dbReference>
<dbReference type="Gene3D" id="3.40.50.300">
    <property type="entry name" value="P-loop containing nucleotide triphosphate hydrolases"/>
    <property type="match status" value="1"/>
</dbReference>
<reference evidence="9 10" key="1">
    <citation type="submission" date="2020-06" db="EMBL/GenBank/DDBJ databases">
        <title>Interaction of electrochemicaly active bacteria, Geobacter bremensis R4 on different carbon anode.</title>
        <authorList>
            <person name="Meng L."/>
            <person name="Yoshida N."/>
        </authorList>
    </citation>
    <scope>NUCLEOTIDE SEQUENCE [LARGE SCALE GENOMIC DNA]</scope>
    <source>
        <strain evidence="9 10">R4</strain>
    </source>
</reference>
<dbReference type="Pfam" id="PF00005">
    <property type="entry name" value="ABC_tran"/>
    <property type="match status" value="1"/>
</dbReference>
<proteinExistence type="inferred from homology"/>
<evidence type="ECO:0000313" key="9">
    <source>
        <dbReference type="EMBL" id="BCG48543.1"/>
    </source>
</evidence>
<dbReference type="InterPro" id="IPR003593">
    <property type="entry name" value="AAA+_ATPase"/>
</dbReference>
<dbReference type="PROSITE" id="PS00211">
    <property type="entry name" value="ABC_TRANSPORTER_1"/>
    <property type="match status" value="1"/>
</dbReference>
<dbReference type="AlphaFoldDB" id="A0A6S6M486"/>
<dbReference type="SUPFAM" id="SSF52540">
    <property type="entry name" value="P-loop containing nucleoside triphosphate hydrolases"/>
    <property type="match status" value="1"/>
</dbReference>
<dbReference type="PANTHER" id="PTHR24220">
    <property type="entry name" value="IMPORT ATP-BINDING PROTEIN"/>
    <property type="match status" value="1"/>
</dbReference>
<evidence type="ECO:0000259" key="8">
    <source>
        <dbReference type="PROSITE" id="PS50893"/>
    </source>
</evidence>
<dbReference type="InterPro" id="IPR027417">
    <property type="entry name" value="P-loop_NTPase"/>
</dbReference>
<keyword evidence="7" id="KW-0472">Membrane</keyword>
<protein>
    <submittedName>
        <fullName evidence="9">Lipoprotein-releasing system ATP-binding protein LolD</fullName>
    </submittedName>
</protein>
<dbReference type="InterPro" id="IPR017871">
    <property type="entry name" value="ABC_transporter-like_CS"/>
</dbReference>
<keyword evidence="2" id="KW-0813">Transport</keyword>
<keyword evidence="6" id="KW-1278">Translocase</keyword>
<keyword evidence="10" id="KW-1185">Reference proteome</keyword>
<dbReference type="Proteomes" id="UP000515472">
    <property type="component" value="Chromosome"/>
</dbReference>
<dbReference type="GO" id="GO:0044874">
    <property type="term" value="P:lipoprotein localization to outer membrane"/>
    <property type="evidence" value="ECO:0007669"/>
    <property type="project" value="TreeGrafter"/>
</dbReference>
<dbReference type="GO" id="GO:0005886">
    <property type="term" value="C:plasma membrane"/>
    <property type="evidence" value="ECO:0007669"/>
    <property type="project" value="TreeGrafter"/>
</dbReference>
<dbReference type="FunFam" id="3.40.50.300:FF:000230">
    <property type="entry name" value="Lipoprotein-releasing system ATP-binding protein LolD"/>
    <property type="match status" value="1"/>
</dbReference>
<evidence type="ECO:0000256" key="2">
    <source>
        <dbReference type="ARBA" id="ARBA00022448"/>
    </source>
</evidence>
<dbReference type="PROSITE" id="PS50893">
    <property type="entry name" value="ABC_TRANSPORTER_2"/>
    <property type="match status" value="1"/>
</dbReference>
<feature type="domain" description="ABC transporter" evidence="8">
    <location>
        <begin position="5"/>
        <end position="224"/>
    </location>
</feature>
<dbReference type="GO" id="GO:0089705">
    <property type="term" value="P:protein localization to outer membrane"/>
    <property type="evidence" value="ECO:0007669"/>
    <property type="project" value="TreeGrafter"/>
</dbReference>
<evidence type="ECO:0000256" key="6">
    <source>
        <dbReference type="ARBA" id="ARBA00022967"/>
    </source>
</evidence>
<keyword evidence="5 9" id="KW-0067">ATP-binding</keyword>
<dbReference type="InterPro" id="IPR017911">
    <property type="entry name" value="MacB-like_ATP-bd"/>
</dbReference>
<dbReference type="GO" id="GO:0005524">
    <property type="term" value="F:ATP binding"/>
    <property type="evidence" value="ECO:0007669"/>
    <property type="project" value="UniProtKB-KW"/>
</dbReference>
<dbReference type="GO" id="GO:0016887">
    <property type="term" value="F:ATP hydrolysis activity"/>
    <property type="evidence" value="ECO:0007669"/>
    <property type="project" value="InterPro"/>
</dbReference>
<dbReference type="InterPro" id="IPR015854">
    <property type="entry name" value="ABC_transpr_LolD-like"/>
</dbReference>
<dbReference type="PANTHER" id="PTHR24220:SF689">
    <property type="entry name" value="LIPOPROTEIN-RELEASING SYSTEM ATP-BINDING PROTEIN LOLD"/>
    <property type="match status" value="1"/>
</dbReference>
<evidence type="ECO:0000313" key="10">
    <source>
        <dbReference type="Proteomes" id="UP000515472"/>
    </source>
</evidence>
<organism evidence="9 10">
    <name type="scientific">Citrifermentans bremense</name>
    <dbReference type="NCBI Taxonomy" id="60035"/>
    <lineage>
        <taxon>Bacteria</taxon>
        <taxon>Pseudomonadati</taxon>
        <taxon>Thermodesulfobacteriota</taxon>
        <taxon>Desulfuromonadia</taxon>
        <taxon>Geobacterales</taxon>
        <taxon>Geobacteraceae</taxon>
        <taxon>Citrifermentans</taxon>
    </lineage>
</organism>
<dbReference type="KEGG" id="gbn:GEOBRER4_32930"/>
<evidence type="ECO:0000256" key="4">
    <source>
        <dbReference type="ARBA" id="ARBA00022741"/>
    </source>
</evidence>
<keyword evidence="9" id="KW-0449">Lipoprotein</keyword>
<evidence type="ECO:0000256" key="1">
    <source>
        <dbReference type="ARBA" id="ARBA00005417"/>
    </source>
</evidence>
<dbReference type="RefSeq" id="WP_085815311.1">
    <property type="nucleotide sequence ID" value="NZ_AP023213.1"/>
</dbReference>
<gene>
    <name evidence="9" type="ORF">GEOBRER4_n3439</name>
</gene>
<comment type="similarity">
    <text evidence="1">Belongs to the ABC transporter superfamily.</text>
</comment>
<dbReference type="SMART" id="SM00382">
    <property type="entry name" value="AAA"/>
    <property type="match status" value="1"/>
</dbReference>
<keyword evidence="4" id="KW-0547">Nucleotide-binding</keyword>
<accession>A0A6S6M486</accession>
<dbReference type="InterPro" id="IPR003439">
    <property type="entry name" value="ABC_transporter-like_ATP-bd"/>
</dbReference>